<comment type="caution">
    <text evidence="1">The sequence shown here is derived from an EMBL/GenBank/DDBJ whole genome shotgun (WGS) entry which is preliminary data.</text>
</comment>
<dbReference type="Proteomes" id="UP001066276">
    <property type="component" value="Chromosome 7"/>
</dbReference>
<name>A0AAV7PQ38_PLEWA</name>
<keyword evidence="2" id="KW-1185">Reference proteome</keyword>
<accession>A0AAV7PQ38</accession>
<protein>
    <submittedName>
        <fullName evidence="1">Uncharacterized protein</fullName>
    </submittedName>
</protein>
<reference evidence="1" key="1">
    <citation type="journal article" date="2022" name="bioRxiv">
        <title>Sequencing and chromosome-scale assembly of the giantPleurodeles waltlgenome.</title>
        <authorList>
            <person name="Brown T."/>
            <person name="Elewa A."/>
            <person name="Iarovenko S."/>
            <person name="Subramanian E."/>
            <person name="Araus A.J."/>
            <person name="Petzold A."/>
            <person name="Susuki M."/>
            <person name="Suzuki K.-i.T."/>
            <person name="Hayashi T."/>
            <person name="Toyoda A."/>
            <person name="Oliveira C."/>
            <person name="Osipova E."/>
            <person name="Leigh N.D."/>
            <person name="Simon A."/>
            <person name="Yun M.H."/>
        </authorList>
    </citation>
    <scope>NUCLEOTIDE SEQUENCE</scope>
    <source>
        <strain evidence="1">20211129_DDA</strain>
        <tissue evidence="1">Liver</tissue>
    </source>
</reference>
<sequence length="105" mass="11403">MMHRLLRAPALLGDAPADRLKPVIRYIFQERSEGWQCRDTGGGRAVAGSDPPCVWALGSRCYGNASDAHPCAVPGIRRTSGNSKAATVLALCRRTRAIRERSIVD</sequence>
<gene>
    <name evidence="1" type="ORF">NDU88_007812</name>
</gene>
<evidence type="ECO:0000313" key="1">
    <source>
        <dbReference type="EMBL" id="KAJ1129442.1"/>
    </source>
</evidence>
<dbReference type="AlphaFoldDB" id="A0AAV7PQ38"/>
<evidence type="ECO:0000313" key="2">
    <source>
        <dbReference type="Proteomes" id="UP001066276"/>
    </source>
</evidence>
<proteinExistence type="predicted"/>
<dbReference type="EMBL" id="JANPWB010000011">
    <property type="protein sequence ID" value="KAJ1129442.1"/>
    <property type="molecule type" value="Genomic_DNA"/>
</dbReference>
<organism evidence="1 2">
    <name type="scientific">Pleurodeles waltl</name>
    <name type="common">Iberian ribbed newt</name>
    <dbReference type="NCBI Taxonomy" id="8319"/>
    <lineage>
        <taxon>Eukaryota</taxon>
        <taxon>Metazoa</taxon>
        <taxon>Chordata</taxon>
        <taxon>Craniata</taxon>
        <taxon>Vertebrata</taxon>
        <taxon>Euteleostomi</taxon>
        <taxon>Amphibia</taxon>
        <taxon>Batrachia</taxon>
        <taxon>Caudata</taxon>
        <taxon>Salamandroidea</taxon>
        <taxon>Salamandridae</taxon>
        <taxon>Pleurodelinae</taxon>
        <taxon>Pleurodeles</taxon>
    </lineage>
</organism>